<feature type="transmembrane region" description="Helical" evidence="1">
    <location>
        <begin position="42"/>
        <end position="61"/>
    </location>
</feature>
<protein>
    <recommendedName>
        <fullName evidence="4">Nudix hydrolase domain-containing protein</fullName>
    </recommendedName>
</protein>
<reference evidence="3" key="1">
    <citation type="submission" date="2019-06" db="EMBL/GenBank/DDBJ databases">
        <title>Gordonia isolated from sludge of a wastewater treatment plant.</title>
        <authorList>
            <person name="Tamura T."/>
            <person name="Aoyama K."/>
            <person name="Kang Y."/>
            <person name="Saito S."/>
            <person name="Akiyama N."/>
            <person name="Yazawa K."/>
            <person name="Gonoi T."/>
            <person name="Mikami Y."/>
        </authorList>
    </citation>
    <scope>NUCLEOTIDE SEQUENCE [LARGE SCALE GENOMIC DNA]</scope>
    <source>
        <strain evidence="3">NBRC 107697</strain>
    </source>
</reference>
<proteinExistence type="predicted"/>
<dbReference type="Proteomes" id="UP000444980">
    <property type="component" value="Unassembled WGS sequence"/>
</dbReference>
<sequence>MRTRLRSLWDRWRFLLTSVWAYALGAFGFVVGVLPMIWPQGWWVSGPVVLIAAVLGAVLFLKDTGALYTQFTGRKVGERLPPEVVDTYRCDELPVALRTQRGVLLINPAVDAALPTTGLTAVLDRRRYEVPDVLANLAPSVLHEVFKGRHPFNGPLLGLRTDLTPDKVADGGSVTLQRGDFFSSMCADELMAFEVTDGGDSMRLQRTFLVDRRGVLWGLGESQLSGWIGVSTLAITADDHLVLTLQSGKSQASRGLLAPSGSGSLEPRDLVVEGEPLVEVIARGANRELCEETRINPAWIGPTTVIGFARWLNRGGKPEFFCVTRLTCTAAELPFREFEPTLHGVFSDEHLWTDGARAIPVRRPPVVDDPSPSRAPLWSGAGVFDDAEVGYLDGRPQIGGKDVSAPLEAALDAWIRYPGRRSAE</sequence>
<gene>
    <name evidence="2" type="ORF">nbrc107697_06290</name>
</gene>
<evidence type="ECO:0008006" key="4">
    <source>
        <dbReference type="Google" id="ProtNLM"/>
    </source>
</evidence>
<dbReference type="RefSeq" id="WP_161926036.1">
    <property type="nucleotide sequence ID" value="NZ_BJOU01000001.1"/>
</dbReference>
<evidence type="ECO:0000313" key="3">
    <source>
        <dbReference type="Proteomes" id="UP000444980"/>
    </source>
</evidence>
<dbReference type="AlphaFoldDB" id="A0A7M3SVB6"/>
<name>A0A7M3SVB6_9ACTN</name>
<dbReference type="EMBL" id="BJOU01000001">
    <property type="protein sequence ID" value="GED96590.1"/>
    <property type="molecule type" value="Genomic_DNA"/>
</dbReference>
<organism evidence="2 3">
    <name type="scientific">Gordonia crocea</name>
    <dbReference type="NCBI Taxonomy" id="589162"/>
    <lineage>
        <taxon>Bacteria</taxon>
        <taxon>Bacillati</taxon>
        <taxon>Actinomycetota</taxon>
        <taxon>Actinomycetes</taxon>
        <taxon>Mycobacteriales</taxon>
        <taxon>Gordoniaceae</taxon>
        <taxon>Gordonia</taxon>
    </lineage>
</organism>
<keyword evidence="1" id="KW-1133">Transmembrane helix</keyword>
<dbReference type="OrthoDB" id="5147270at2"/>
<feature type="transmembrane region" description="Helical" evidence="1">
    <location>
        <begin position="12"/>
        <end position="36"/>
    </location>
</feature>
<keyword evidence="1" id="KW-0812">Transmembrane</keyword>
<comment type="caution">
    <text evidence="2">The sequence shown here is derived from an EMBL/GenBank/DDBJ whole genome shotgun (WGS) entry which is preliminary data.</text>
</comment>
<evidence type="ECO:0000313" key="2">
    <source>
        <dbReference type="EMBL" id="GED96590.1"/>
    </source>
</evidence>
<keyword evidence="1" id="KW-0472">Membrane</keyword>
<evidence type="ECO:0000256" key="1">
    <source>
        <dbReference type="SAM" id="Phobius"/>
    </source>
</evidence>
<accession>A0A7M3SVB6</accession>
<keyword evidence="3" id="KW-1185">Reference proteome</keyword>